<dbReference type="EMBL" id="NCKU01003098">
    <property type="protein sequence ID" value="RWS08177.1"/>
    <property type="molecule type" value="Genomic_DNA"/>
</dbReference>
<dbReference type="Gene3D" id="3.60.10.10">
    <property type="entry name" value="Endonuclease/exonuclease/phosphatase"/>
    <property type="match status" value="1"/>
</dbReference>
<comment type="caution">
    <text evidence="3">The sequence shown here is derived from an EMBL/GenBank/DDBJ whole genome shotgun (WGS) entry which is preliminary data.</text>
</comment>
<feature type="compositionally biased region" description="Basic and acidic residues" evidence="1">
    <location>
        <begin position="42"/>
        <end position="51"/>
    </location>
</feature>
<gene>
    <name evidence="3" type="ORF">B4U79_02803</name>
</gene>
<dbReference type="Pfam" id="PF03372">
    <property type="entry name" value="Exo_endo_phos"/>
    <property type="match status" value="1"/>
</dbReference>
<dbReference type="CDD" id="cd09076">
    <property type="entry name" value="L1-EN"/>
    <property type="match status" value="1"/>
</dbReference>
<keyword evidence="3" id="KW-0378">Hydrolase</keyword>
<proteinExistence type="predicted"/>
<dbReference type="PANTHER" id="PTHR47027">
    <property type="entry name" value="REVERSE TRANSCRIPTASE DOMAIN-CONTAINING PROTEIN"/>
    <property type="match status" value="1"/>
</dbReference>
<dbReference type="OrthoDB" id="425681at2759"/>
<dbReference type="STRING" id="1965070.A0A443QYR6"/>
<dbReference type="GO" id="GO:0004519">
    <property type="term" value="F:endonuclease activity"/>
    <property type="evidence" value="ECO:0007669"/>
    <property type="project" value="UniProtKB-KW"/>
</dbReference>
<dbReference type="SUPFAM" id="SSF56219">
    <property type="entry name" value="DNase I-like"/>
    <property type="match status" value="1"/>
</dbReference>
<sequence>MVLEGGPPGPEGISQATREEQGRISNSSGIYDAGRTNPSGRRSADAAPGERNRLRFTKVHTIGTWNVRGMNTGKLDIVKIEMERLKIDILGISELHWTGNGYFNSDDHTVYYSGNNNIRRNGVAVIVNKKIAKAVQSFNTINDRVISIRFHGKPRSLTFLQVYAPTTNAEEEDIEQFYVDLQQAIDQVPAKDTIFIGGDFNAKVGAGEEPTAVGKFGLGERNEAGDRLIQCCQENRLLIANTWFEQPKRRLYTWTAPNGYRNQIDYLLCQQRWKNSVQVVKTLPGADCGSDHQLLIAKVKLRFNTIKRPPTTGRFDTSKIPTQYAAELKNRFESLPTTERAPDELWEEMKSIIMDTAEGCIPYNKSEKRPPWLSDRTIEIANRRRRAKATGKSFEFRSLNAEFQREARRDKERYWNERCAKLEVASKKGHTRELFVHVKQTKAPFSSRKAANIKDRNGKVLQNEGQIKRRWREYTSELYAGNRSSHSADQEDTPSEQEPDILEEEVAWALKQLPNRKAPGIDGIPTELLKPIPISTLTMLCRQVWKTKSWPKDWTRSVFVPLPKKGDAQECCNYRTIALIPHASKILLKIIQQRMASYVERELPDVQAGFRIGRGTRDQIANLRWIMEKSREYQKDVYMCFIDYSKAFDCVDHGKLWKCLKQMGIPQHLEDLIRSLYENQEATVRTAFGNTDWFGIQKGVRQGCILSPSLFNLYAEVVMRRCNLDESTIGVKIGGRNINNLRYADDTTLIAESEKDLEYLVRRVKEESERMGLYLNIKKTKVMTTAGNGTVHIKIDNEELESVQDFIFLGSKIDRNGESGPEIRRRIALGRSAMQGMAKIWKSKDISIVTKIRIINAIVFPISTYACESWTLKKKDRRKIDAFELWCWRRMMRIPWTARVANKTILERVKPNVSLEGKITKQRLSFFGHIMRANSLETALMLGAVSGSRRRGRQKTRWLDTIKADTNLRMEQLKEAVSDRKVWRITIHKVAE</sequence>
<dbReference type="AlphaFoldDB" id="A0A443QYR6"/>
<keyword evidence="3" id="KW-0540">Nuclease</keyword>
<dbReference type="Pfam" id="PF00078">
    <property type="entry name" value="RVT_1"/>
    <property type="match status" value="1"/>
</dbReference>
<dbReference type="GO" id="GO:0003964">
    <property type="term" value="F:RNA-directed DNA polymerase activity"/>
    <property type="evidence" value="ECO:0007669"/>
    <property type="project" value="UniProtKB-KW"/>
</dbReference>
<keyword evidence="3" id="KW-0255">Endonuclease</keyword>
<dbReference type="SUPFAM" id="SSF56672">
    <property type="entry name" value="DNA/RNA polymerases"/>
    <property type="match status" value="1"/>
</dbReference>
<dbReference type="Gene3D" id="3.30.70.270">
    <property type="match status" value="1"/>
</dbReference>
<name>A0A443QYR6_9ACAR</name>
<dbReference type="InterPro" id="IPR043502">
    <property type="entry name" value="DNA/RNA_pol_sf"/>
</dbReference>
<feature type="domain" description="Reverse transcriptase" evidence="2">
    <location>
        <begin position="543"/>
        <end position="813"/>
    </location>
</feature>
<dbReference type="InterPro" id="IPR000477">
    <property type="entry name" value="RT_dom"/>
</dbReference>
<evidence type="ECO:0000256" key="1">
    <source>
        <dbReference type="SAM" id="MobiDB-lite"/>
    </source>
</evidence>
<evidence type="ECO:0000313" key="4">
    <source>
        <dbReference type="Proteomes" id="UP000285301"/>
    </source>
</evidence>
<dbReference type="InterPro" id="IPR005135">
    <property type="entry name" value="Endo/exonuclease/phosphatase"/>
</dbReference>
<feature type="compositionally biased region" description="Acidic residues" evidence="1">
    <location>
        <begin position="490"/>
        <end position="499"/>
    </location>
</feature>
<feature type="non-terminal residue" evidence="3">
    <location>
        <position position="992"/>
    </location>
</feature>
<evidence type="ECO:0000259" key="2">
    <source>
        <dbReference type="PROSITE" id="PS50878"/>
    </source>
</evidence>
<keyword evidence="3" id="KW-0695">RNA-directed DNA polymerase</keyword>
<protein>
    <submittedName>
        <fullName evidence="3">Endonuclease-reverse transcriptase-like protein</fullName>
    </submittedName>
</protein>
<dbReference type="InterPro" id="IPR036691">
    <property type="entry name" value="Endo/exonu/phosph_ase_sf"/>
</dbReference>
<dbReference type="Proteomes" id="UP000285301">
    <property type="component" value="Unassembled WGS sequence"/>
</dbReference>
<accession>A0A443QYR6</accession>
<dbReference type="InterPro" id="IPR043128">
    <property type="entry name" value="Rev_trsase/Diguanyl_cyclase"/>
</dbReference>
<feature type="region of interest" description="Disordered" evidence="1">
    <location>
        <begin position="480"/>
        <end position="499"/>
    </location>
</feature>
<keyword evidence="3" id="KW-0548">Nucleotidyltransferase</keyword>
<keyword evidence="3" id="KW-0808">Transferase</keyword>
<dbReference type="CDD" id="cd01650">
    <property type="entry name" value="RT_nLTR_like"/>
    <property type="match status" value="1"/>
</dbReference>
<organism evidence="3 4">
    <name type="scientific">Dinothrombium tinctorium</name>
    <dbReference type="NCBI Taxonomy" id="1965070"/>
    <lineage>
        <taxon>Eukaryota</taxon>
        <taxon>Metazoa</taxon>
        <taxon>Ecdysozoa</taxon>
        <taxon>Arthropoda</taxon>
        <taxon>Chelicerata</taxon>
        <taxon>Arachnida</taxon>
        <taxon>Acari</taxon>
        <taxon>Acariformes</taxon>
        <taxon>Trombidiformes</taxon>
        <taxon>Prostigmata</taxon>
        <taxon>Anystina</taxon>
        <taxon>Parasitengona</taxon>
        <taxon>Trombidioidea</taxon>
        <taxon>Trombidiidae</taxon>
        <taxon>Dinothrombium</taxon>
    </lineage>
</organism>
<reference evidence="3 4" key="1">
    <citation type="journal article" date="2018" name="Gigascience">
        <title>Genomes of trombidid mites reveal novel predicted allergens and laterally-transferred genes associated with secondary metabolism.</title>
        <authorList>
            <person name="Dong X."/>
            <person name="Chaisiri K."/>
            <person name="Xia D."/>
            <person name="Armstrong S.D."/>
            <person name="Fang Y."/>
            <person name="Donnelly M.J."/>
            <person name="Kadowaki T."/>
            <person name="McGarry J.W."/>
            <person name="Darby A.C."/>
            <person name="Makepeace B.L."/>
        </authorList>
    </citation>
    <scope>NUCLEOTIDE SEQUENCE [LARGE SCALE GENOMIC DNA]</scope>
    <source>
        <strain evidence="3">UoL-WK</strain>
    </source>
</reference>
<evidence type="ECO:0000313" key="3">
    <source>
        <dbReference type="EMBL" id="RWS08177.1"/>
    </source>
</evidence>
<feature type="region of interest" description="Disordered" evidence="1">
    <location>
        <begin position="1"/>
        <end position="51"/>
    </location>
</feature>
<keyword evidence="4" id="KW-1185">Reference proteome</keyword>
<dbReference type="PANTHER" id="PTHR47027:SF8">
    <property type="entry name" value="RIBONUCLEASE H"/>
    <property type="match status" value="1"/>
</dbReference>
<dbReference type="PROSITE" id="PS50878">
    <property type="entry name" value="RT_POL"/>
    <property type="match status" value="1"/>
</dbReference>